<dbReference type="Proteomes" id="UP001651158">
    <property type="component" value="Unassembled WGS sequence"/>
</dbReference>
<evidence type="ECO:0000256" key="4">
    <source>
        <dbReference type="ARBA" id="ARBA00022840"/>
    </source>
</evidence>
<dbReference type="GO" id="GO:0016874">
    <property type="term" value="F:ligase activity"/>
    <property type="evidence" value="ECO:0007669"/>
    <property type="project" value="UniProtKB-KW"/>
</dbReference>
<feature type="domain" description="Glutamyl/glutaminyl-tRNA synthetase class Ib catalytic" evidence="8">
    <location>
        <begin position="13"/>
        <end position="220"/>
    </location>
</feature>
<dbReference type="Gene3D" id="1.10.10.350">
    <property type="match status" value="1"/>
</dbReference>
<keyword evidence="11" id="KW-1185">Reference proteome</keyword>
<keyword evidence="2 7" id="KW-0436">Ligase</keyword>
<evidence type="ECO:0000256" key="1">
    <source>
        <dbReference type="ARBA" id="ARBA00007894"/>
    </source>
</evidence>
<comment type="caution">
    <text evidence="10">The sequence shown here is derived from an EMBL/GenBank/DDBJ whole genome shotgun (WGS) entry which is preliminary data.</text>
</comment>
<dbReference type="InterPro" id="IPR014729">
    <property type="entry name" value="Rossmann-like_a/b/a_fold"/>
</dbReference>
<keyword evidence="3 7" id="KW-0547">Nucleotide-binding</keyword>
<feature type="domain" description="Aminoacyl-tRNA synthetase class I anticodon-binding" evidence="9">
    <location>
        <begin position="315"/>
        <end position="449"/>
    </location>
</feature>
<evidence type="ECO:0000256" key="2">
    <source>
        <dbReference type="ARBA" id="ARBA00022598"/>
    </source>
</evidence>
<dbReference type="EMBL" id="JAKROA010000001">
    <property type="protein sequence ID" value="KAL5113069.1"/>
    <property type="molecule type" value="Genomic_DNA"/>
</dbReference>
<evidence type="ECO:0000259" key="9">
    <source>
        <dbReference type="Pfam" id="PF19269"/>
    </source>
</evidence>
<evidence type="ECO:0000259" key="8">
    <source>
        <dbReference type="Pfam" id="PF00749"/>
    </source>
</evidence>
<dbReference type="InterPro" id="IPR020751">
    <property type="entry name" value="aa-tRNA-synth_I_codon-bd_sub2"/>
</dbReference>
<sequence>MTPDEGPVSGGLYGSYVQSERSEIYRKFVNHLLRIGRAYKCFCSHERLEILKNEQRRSGEKVRYDNRCRHLSNRQLELNSSQNLPYVIRLKMLPADMVFKDLVFGEIRFSNVGDEGDPVIMKSDGLPVYHLANVVDDHLMEISHVVRGSEWITSLPKHLQLYEAFNWRPPAFAHLPLMLSTSGQKFSKRHMEQESVALVENLRREGHLPSALLTWLSATGGLFDFAPTIDQKCGSSGVWKPDKRVEEMLHSFDLSSLNRRHARVDPELLQVCERAHFDRLIDEAVSGRSLERPTIVKYLRDYLNTYPPMDGNYTQLLDFINNEERLMQVLVRLKGRICRLSDLTSTSSAFSFFWKSPNLEVVKSSLYGSDEIREAILMTATMLEESEGLSEDDLKALLRRVNKLTDLPKAKFLTSLRICLTGSDHGLPIHELVLLLTPMEAAKRIQEAIKVIGK</sequence>
<evidence type="ECO:0000256" key="6">
    <source>
        <dbReference type="ARBA" id="ARBA00023146"/>
    </source>
</evidence>
<evidence type="ECO:0000256" key="7">
    <source>
        <dbReference type="RuleBase" id="RU363037"/>
    </source>
</evidence>
<dbReference type="InterPro" id="IPR045462">
    <property type="entry name" value="aa-tRNA-synth_I_cd-bd"/>
</dbReference>
<protein>
    <submittedName>
        <fullName evidence="10">Glutamate--tRNA ligase mitochondrial</fullName>
    </submittedName>
</protein>
<evidence type="ECO:0000313" key="11">
    <source>
        <dbReference type="Proteomes" id="UP001651158"/>
    </source>
</evidence>
<evidence type="ECO:0000256" key="3">
    <source>
        <dbReference type="ARBA" id="ARBA00022741"/>
    </source>
</evidence>
<dbReference type="InterPro" id="IPR008925">
    <property type="entry name" value="aa_tRNA-synth_I_cd-bd_sf"/>
</dbReference>
<dbReference type="Pfam" id="PF19269">
    <property type="entry name" value="Anticodon_2"/>
    <property type="match status" value="1"/>
</dbReference>
<evidence type="ECO:0000313" key="10">
    <source>
        <dbReference type="EMBL" id="KAL5113069.1"/>
    </source>
</evidence>
<accession>A0ABR4QTP4</accession>
<comment type="similarity">
    <text evidence="1">Belongs to the class-I aminoacyl-tRNA synthetase family. Glutamate--tRNA ligase type 1 subfamily.</text>
</comment>
<dbReference type="SUPFAM" id="SSF48163">
    <property type="entry name" value="An anticodon-binding domain of class I aminoacyl-tRNA synthetases"/>
    <property type="match status" value="1"/>
</dbReference>
<organism evidence="10 11">
    <name type="scientific">Taenia crassiceps</name>
    <dbReference type="NCBI Taxonomy" id="6207"/>
    <lineage>
        <taxon>Eukaryota</taxon>
        <taxon>Metazoa</taxon>
        <taxon>Spiralia</taxon>
        <taxon>Lophotrochozoa</taxon>
        <taxon>Platyhelminthes</taxon>
        <taxon>Cestoda</taxon>
        <taxon>Eucestoda</taxon>
        <taxon>Cyclophyllidea</taxon>
        <taxon>Taeniidae</taxon>
        <taxon>Taenia</taxon>
    </lineage>
</organism>
<keyword evidence="5 7" id="KW-0648">Protein biosynthesis</keyword>
<evidence type="ECO:0000256" key="5">
    <source>
        <dbReference type="ARBA" id="ARBA00022917"/>
    </source>
</evidence>
<dbReference type="Gene3D" id="3.40.50.620">
    <property type="entry name" value="HUPs"/>
    <property type="match status" value="1"/>
</dbReference>
<name>A0ABR4QTP4_9CEST</name>
<proteinExistence type="inferred from homology"/>
<keyword evidence="6 7" id="KW-0030">Aminoacyl-tRNA synthetase</keyword>
<keyword evidence="4 7" id="KW-0067">ATP-binding</keyword>
<dbReference type="SUPFAM" id="SSF52374">
    <property type="entry name" value="Nucleotidylyl transferase"/>
    <property type="match status" value="1"/>
</dbReference>
<gene>
    <name evidence="10" type="ORF">TcWFU_010201</name>
</gene>
<dbReference type="InterPro" id="IPR020058">
    <property type="entry name" value="Glu/Gln-tRNA-synth_Ib_cat-dom"/>
</dbReference>
<dbReference type="PANTHER" id="PTHR43311:SF2">
    <property type="entry name" value="GLUTAMATE--TRNA LIGASE, MITOCHONDRIAL-RELATED"/>
    <property type="match status" value="1"/>
</dbReference>
<dbReference type="Pfam" id="PF00749">
    <property type="entry name" value="tRNA-synt_1c"/>
    <property type="match status" value="1"/>
</dbReference>
<dbReference type="PANTHER" id="PTHR43311">
    <property type="entry name" value="GLUTAMATE--TRNA LIGASE"/>
    <property type="match status" value="1"/>
</dbReference>
<dbReference type="InterPro" id="IPR049940">
    <property type="entry name" value="GluQ/Sye"/>
</dbReference>
<reference evidence="10 11" key="1">
    <citation type="journal article" date="2022" name="Front. Cell. Infect. Microbiol.">
        <title>The Genomes of Two Strains of Taenia crassiceps the Animal Model for the Study of Human Cysticercosis.</title>
        <authorList>
            <person name="Bobes R.J."/>
            <person name="Estrada K."/>
            <person name="Rios-Valencia D.G."/>
            <person name="Calderon-Gallegos A."/>
            <person name="de la Torre P."/>
            <person name="Carrero J.C."/>
            <person name="Sanchez-Flores A."/>
            <person name="Laclette J.P."/>
        </authorList>
    </citation>
    <scope>NUCLEOTIDE SEQUENCE [LARGE SCALE GENOMIC DNA]</scope>
    <source>
        <strain evidence="10">WFUcys</strain>
    </source>
</reference>